<dbReference type="InterPro" id="IPR029030">
    <property type="entry name" value="Caspase-like_dom_sf"/>
</dbReference>
<dbReference type="Proteomes" id="UP000218238">
    <property type="component" value="Unassembled WGS sequence"/>
</dbReference>
<dbReference type="InterPro" id="IPR011189">
    <property type="entry name" value="UCP_caspase_lke"/>
</dbReference>
<dbReference type="GO" id="GO:0004197">
    <property type="term" value="F:cysteine-type endopeptidase activity"/>
    <property type="evidence" value="ECO:0007669"/>
    <property type="project" value="InterPro"/>
</dbReference>
<evidence type="ECO:0000313" key="2">
    <source>
        <dbReference type="EMBL" id="PAX53373.1"/>
    </source>
</evidence>
<sequence length="718" mass="79126">MKRRTFLQRIGSILAVWQVSEVGWLFPGSRYYEALAESNPRKLALLIGVNNYLELPGLSGCLTDVELQRELLLHRFGFQPSDILCLTDDAASRDLIEKAFFEHLTSQCKPGDVVFLHFSGYGSCIKSANALIPADGYVNVKSSQVANYLLEDTLLLMLRSLPTDRVFAVIDASYNSFNIKPNISNSGLKIRTQLTDIGIDIAASEIDLQKQLKNKIATTPPPLVVSAIASLKQSAAEVQMTGFNAGLFTYALTQFLWENTPVTSIQVGLGRVENTIQQLGSNQQPTLLNPKKIPQRTTFNDILLFNSQIGTEGAVTAIEDNGKTVHLWLGGIAPQILEYYGINSRFKIISTDNSQLANSQEIVLRSRSGLTAKASLADTSTTQQVEELKIGDRIQEIVRVIPRNIDLHIAINNSLERIERVDATSGFATVNRVSSVVAGEQPADYIFGKLPETKTAAKKDVLSPSRYGLFTLSGEFIPNTSGEAGEVAKLAVQRLTPKLQTLLAAKLWRITSNEASSQLAVKVTLETVNSTPQSVIQRQTNPYKLSNTISTISTGSHIQFQVENKSSQILYLMMLGLDSSKNSFALFPWQSSLPKTSEITNLATQPSLQNMIIEPGTSINLPENNPGFEWIVQGFGNFCETQIILSTEPFSQTIAALSATKMNPVEKPRIMPLSNPYEVTQALLQDLHNASIGKKDISDVYTWNVNNWVSFNFIYQVV</sequence>
<dbReference type="GO" id="GO:0006508">
    <property type="term" value="P:proteolysis"/>
    <property type="evidence" value="ECO:0007669"/>
    <property type="project" value="InterPro"/>
</dbReference>
<dbReference type="InterPro" id="IPR050452">
    <property type="entry name" value="Metacaspase"/>
</dbReference>
<dbReference type="Pfam" id="PF00656">
    <property type="entry name" value="Peptidase_C14"/>
    <property type="match status" value="1"/>
</dbReference>
<proteinExistence type="predicted"/>
<gene>
    <name evidence="2" type="ORF">CK510_14340</name>
</gene>
<dbReference type="AlphaFoldDB" id="A0A2A2TI11"/>
<protein>
    <submittedName>
        <fullName evidence="2">Peptidase C14</fullName>
    </submittedName>
</protein>
<dbReference type="PIRSF" id="PIRSF007398">
    <property type="entry name" value="Sll0148_caspase"/>
    <property type="match status" value="1"/>
</dbReference>
<reference evidence="2 3" key="1">
    <citation type="submission" date="2017-08" db="EMBL/GenBank/DDBJ databases">
        <title>Draft genome sequence of filamentous cyanobacterium Calothrix elsteri CCALA 953.</title>
        <authorList>
            <person name="Gagunashvili A.N."/>
            <person name="Elster J."/>
            <person name="Andresson O.S."/>
        </authorList>
    </citation>
    <scope>NUCLEOTIDE SEQUENCE [LARGE SCALE GENOMIC DNA]</scope>
    <source>
        <strain evidence="2 3">CCALA 953</strain>
    </source>
</reference>
<organism evidence="2 3">
    <name type="scientific">Brunnivagina elsteri CCALA 953</name>
    <dbReference type="NCBI Taxonomy" id="987040"/>
    <lineage>
        <taxon>Bacteria</taxon>
        <taxon>Bacillati</taxon>
        <taxon>Cyanobacteriota</taxon>
        <taxon>Cyanophyceae</taxon>
        <taxon>Nostocales</taxon>
        <taxon>Calotrichaceae</taxon>
        <taxon>Brunnivagina</taxon>
    </lineage>
</organism>
<evidence type="ECO:0000259" key="1">
    <source>
        <dbReference type="Pfam" id="PF00656"/>
    </source>
</evidence>
<accession>A0A2A2TI11</accession>
<dbReference type="PANTHER" id="PTHR48104:SF30">
    <property type="entry name" value="METACASPASE-1"/>
    <property type="match status" value="1"/>
</dbReference>
<dbReference type="InterPro" id="IPR011600">
    <property type="entry name" value="Pept_C14_caspase"/>
</dbReference>
<dbReference type="RefSeq" id="WP_095722344.1">
    <property type="nucleotide sequence ID" value="NZ_NTFS01000147.1"/>
</dbReference>
<evidence type="ECO:0000313" key="3">
    <source>
        <dbReference type="Proteomes" id="UP000218238"/>
    </source>
</evidence>
<feature type="domain" description="Peptidase C14 caspase" evidence="1">
    <location>
        <begin position="41"/>
        <end position="287"/>
    </location>
</feature>
<name>A0A2A2TI11_9CYAN</name>
<comment type="caution">
    <text evidence="2">The sequence shown here is derived from an EMBL/GenBank/DDBJ whole genome shotgun (WGS) entry which is preliminary data.</text>
</comment>
<keyword evidence="3" id="KW-1185">Reference proteome</keyword>
<dbReference type="EMBL" id="NTFS01000147">
    <property type="protein sequence ID" value="PAX53373.1"/>
    <property type="molecule type" value="Genomic_DNA"/>
</dbReference>
<dbReference type="OrthoDB" id="505527at2"/>
<dbReference type="GO" id="GO:0005737">
    <property type="term" value="C:cytoplasm"/>
    <property type="evidence" value="ECO:0007669"/>
    <property type="project" value="TreeGrafter"/>
</dbReference>
<dbReference type="Gene3D" id="3.40.50.1460">
    <property type="match status" value="1"/>
</dbReference>
<dbReference type="PANTHER" id="PTHR48104">
    <property type="entry name" value="METACASPASE-4"/>
    <property type="match status" value="1"/>
</dbReference>
<dbReference type="SUPFAM" id="SSF52129">
    <property type="entry name" value="Caspase-like"/>
    <property type="match status" value="1"/>
</dbReference>